<feature type="compositionally biased region" description="Polar residues" evidence="1">
    <location>
        <begin position="92"/>
        <end position="106"/>
    </location>
</feature>
<evidence type="ECO:0000313" key="2">
    <source>
        <dbReference type="EMBL" id="CDW89148.1"/>
    </source>
</evidence>
<proteinExistence type="predicted"/>
<evidence type="ECO:0000313" key="3">
    <source>
        <dbReference type="Proteomes" id="UP000039865"/>
    </source>
</evidence>
<feature type="region of interest" description="Disordered" evidence="1">
    <location>
        <begin position="70"/>
        <end position="106"/>
    </location>
</feature>
<name>A0A078B6G2_STYLE</name>
<sequence length="106" mass="12394">MSRTDLTTEDVVRYFHAKLMHKKDEEAQQNILQKIPNLFELFEQLELPNPNHYDQGVQLGEVEKDRVEVKHPSKFTQSKPQPVDNDSRHHSMNANGVPNGSQKRRF</sequence>
<organism evidence="2 3">
    <name type="scientific">Stylonychia lemnae</name>
    <name type="common">Ciliate</name>
    <dbReference type="NCBI Taxonomy" id="5949"/>
    <lineage>
        <taxon>Eukaryota</taxon>
        <taxon>Sar</taxon>
        <taxon>Alveolata</taxon>
        <taxon>Ciliophora</taxon>
        <taxon>Intramacronucleata</taxon>
        <taxon>Spirotrichea</taxon>
        <taxon>Stichotrichia</taxon>
        <taxon>Sporadotrichida</taxon>
        <taxon>Oxytrichidae</taxon>
        <taxon>Stylonychinae</taxon>
        <taxon>Stylonychia</taxon>
    </lineage>
</organism>
<gene>
    <name evidence="2" type="primary">Contig16343.g17411</name>
    <name evidence="2" type="ORF">STYLEM_18279</name>
</gene>
<keyword evidence="3" id="KW-1185">Reference proteome</keyword>
<reference evidence="2 3" key="1">
    <citation type="submission" date="2014-06" db="EMBL/GenBank/DDBJ databases">
        <authorList>
            <person name="Swart Estienne"/>
        </authorList>
    </citation>
    <scope>NUCLEOTIDE SEQUENCE [LARGE SCALE GENOMIC DNA]</scope>
    <source>
        <strain evidence="2 3">130c</strain>
    </source>
</reference>
<protein>
    <submittedName>
        <fullName evidence="2">Uncharacterized protein</fullName>
    </submittedName>
</protein>
<dbReference type="InParanoid" id="A0A078B6G2"/>
<evidence type="ECO:0000256" key="1">
    <source>
        <dbReference type="SAM" id="MobiDB-lite"/>
    </source>
</evidence>
<dbReference type="EMBL" id="CCKQ01017287">
    <property type="protein sequence ID" value="CDW89148.1"/>
    <property type="molecule type" value="Genomic_DNA"/>
</dbReference>
<accession>A0A078B6G2</accession>
<dbReference type="Proteomes" id="UP000039865">
    <property type="component" value="Unassembled WGS sequence"/>
</dbReference>
<dbReference type="AlphaFoldDB" id="A0A078B6G2"/>